<evidence type="ECO:0000313" key="2">
    <source>
        <dbReference type="EMBL" id="MBI5169309.1"/>
    </source>
</evidence>
<feature type="transmembrane region" description="Helical" evidence="1">
    <location>
        <begin position="343"/>
        <end position="365"/>
    </location>
</feature>
<evidence type="ECO:0000256" key="1">
    <source>
        <dbReference type="SAM" id="Phobius"/>
    </source>
</evidence>
<feature type="transmembrane region" description="Helical" evidence="1">
    <location>
        <begin position="12"/>
        <end position="30"/>
    </location>
</feature>
<feature type="transmembrane region" description="Helical" evidence="1">
    <location>
        <begin position="36"/>
        <end position="58"/>
    </location>
</feature>
<dbReference type="EMBL" id="JACRIW010000048">
    <property type="protein sequence ID" value="MBI5169309.1"/>
    <property type="molecule type" value="Genomic_DNA"/>
</dbReference>
<gene>
    <name evidence="2" type="ORF">HZA61_07475</name>
</gene>
<feature type="transmembrane region" description="Helical" evidence="1">
    <location>
        <begin position="371"/>
        <end position="390"/>
    </location>
</feature>
<proteinExistence type="predicted"/>
<sequence length="427" mass="45423">MTRTATLSPGRSLAEGVAVAMLAVAASVAMGRLPSWTAQLGALQSLAWGASAVLALALIRLARWRVTRDVALVVVTAVAMRLAVLPRIPELSDDLWRYVWDGRVVLAGLDPYAHAPDAPALAAMRETEVHPRINHPSLRTIYPPFAEAGFALAERVHPGWLGMKGWIALNDVALVWVLAVLSRRRCGSALPAIAYAWNPLVVIEYAGSGHHDPTALLPLALAVLLLESRPKWSAACFAAAVLGKLLPLAALPLFWRRWPAGARAIAVVASGAGLAWFLRAASGEASGLEAYARTWRNNALAFEGVERVLGEPVARAVAITAPFVVATVAAARGAELVRGARAAFRAGLLLGPVLHPWYLGWALVWDGVAPSLPWLLLSALALLNYGVLAAPAEGGAFHLSLPWRIVEYGAPALLALALHRTRKAVHE</sequence>
<keyword evidence="1" id="KW-1133">Transmembrane helix</keyword>
<keyword evidence="1" id="KW-0472">Membrane</keyword>
<evidence type="ECO:0000313" key="3">
    <source>
        <dbReference type="Proteomes" id="UP000696931"/>
    </source>
</evidence>
<accession>A0A933SBJ9</accession>
<reference evidence="2" key="1">
    <citation type="submission" date="2020-07" db="EMBL/GenBank/DDBJ databases">
        <title>Huge and variable diversity of episymbiotic CPR bacteria and DPANN archaea in groundwater ecosystems.</title>
        <authorList>
            <person name="He C.Y."/>
            <person name="Keren R."/>
            <person name="Whittaker M."/>
            <person name="Farag I.F."/>
            <person name="Doudna J."/>
            <person name="Cate J.H.D."/>
            <person name="Banfield J.F."/>
        </authorList>
    </citation>
    <scope>NUCLEOTIDE SEQUENCE</scope>
    <source>
        <strain evidence="2">NC_groundwater_1813_Pr3_B-0.1um_71_17</strain>
    </source>
</reference>
<dbReference type="AlphaFoldDB" id="A0A933SBJ9"/>
<name>A0A933SBJ9_UNCEI</name>
<organism evidence="2 3">
    <name type="scientific">Eiseniibacteriota bacterium</name>
    <dbReference type="NCBI Taxonomy" id="2212470"/>
    <lineage>
        <taxon>Bacteria</taxon>
        <taxon>Candidatus Eiseniibacteriota</taxon>
    </lineage>
</organism>
<dbReference type="Proteomes" id="UP000696931">
    <property type="component" value="Unassembled WGS sequence"/>
</dbReference>
<comment type="caution">
    <text evidence="2">The sequence shown here is derived from an EMBL/GenBank/DDBJ whole genome shotgun (WGS) entry which is preliminary data.</text>
</comment>
<dbReference type="GO" id="GO:0016758">
    <property type="term" value="F:hexosyltransferase activity"/>
    <property type="evidence" value="ECO:0007669"/>
    <property type="project" value="InterPro"/>
</dbReference>
<dbReference type="GO" id="GO:0005886">
    <property type="term" value="C:plasma membrane"/>
    <property type="evidence" value="ECO:0007669"/>
    <property type="project" value="UniProtKB-SubCell"/>
</dbReference>
<keyword evidence="1" id="KW-0812">Transmembrane</keyword>
<dbReference type="Pfam" id="PF26314">
    <property type="entry name" value="MptA_B_family"/>
    <property type="match status" value="1"/>
</dbReference>
<protein>
    <submittedName>
        <fullName evidence="2">DUF2029 domain-containing protein</fullName>
    </submittedName>
</protein>